<comment type="caution">
    <text evidence="2">The sequence shown here is derived from an EMBL/GenBank/DDBJ whole genome shotgun (WGS) entry which is preliminary data.</text>
</comment>
<evidence type="ECO:0000313" key="3">
    <source>
        <dbReference type="Proteomes" id="UP001054889"/>
    </source>
</evidence>
<evidence type="ECO:0000313" key="2">
    <source>
        <dbReference type="EMBL" id="GJN21087.1"/>
    </source>
</evidence>
<feature type="compositionally biased region" description="Basic residues" evidence="1">
    <location>
        <begin position="83"/>
        <end position="93"/>
    </location>
</feature>
<name>A0AAV5EEY2_ELECO</name>
<evidence type="ECO:0000256" key="1">
    <source>
        <dbReference type="SAM" id="MobiDB-lite"/>
    </source>
</evidence>
<dbReference type="EMBL" id="BQKI01000075">
    <property type="protein sequence ID" value="GJN21087.1"/>
    <property type="molecule type" value="Genomic_DNA"/>
</dbReference>
<feature type="compositionally biased region" description="Basic residues" evidence="1">
    <location>
        <begin position="40"/>
        <end position="49"/>
    </location>
</feature>
<reference evidence="2" key="1">
    <citation type="journal article" date="2018" name="DNA Res.">
        <title>Multiple hybrid de novo genome assembly of finger millet, an orphan allotetraploid crop.</title>
        <authorList>
            <person name="Hatakeyama M."/>
            <person name="Aluri S."/>
            <person name="Balachadran M.T."/>
            <person name="Sivarajan S.R."/>
            <person name="Patrignani A."/>
            <person name="Gruter S."/>
            <person name="Poveda L."/>
            <person name="Shimizu-Inatsugi R."/>
            <person name="Baeten J."/>
            <person name="Francoijs K.J."/>
            <person name="Nataraja K.N."/>
            <person name="Reddy Y.A.N."/>
            <person name="Phadnis S."/>
            <person name="Ravikumar R.L."/>
            <person name="Schlapbach R."/>
            <person name="Sreeman S.M."/>
            <person name="Shimizu K.K."/>
        </authorList>
    </citation>
    <scope>NUCLEOTIDE SEQUENCE</scope>
</reference>
<feature type="region of interest" description="Disordered" evidence="1">
    <location>
        <begin position="1"/>
        <end position="160"/>
    </location>
</feature>
<reference evidence="2" key="2">
    <citation type="submission" date="2021-12" db="EMBL/GenBank/DDBJ databases">
        <title>Resequencing data analysis of finger millet.</title>
        <authorList>
            <person name="Hatakeyama M."/>
            <person name="Aluri S."/>
            <person name="Balachadran M.T."/>
            <person name="Sivarajan S.R."/>
            <person name="Poveda L."/>
            <person name="Shimizu-Inatsugi R."/>
            <person name="Schlapbach R."/>
            <person name="Sreeman S.M."/>
            <person name="Shimizu K.K."/>
        </authorList>
    </citation>
    <scope>NUCLEOTIDE SEQUENCE</scope>
</reference>
<proteinExistence type="predicted"/>
<dbReference type="Proteomes" id="UP001054889">
    <property type="component" value="Unassembled WGS sequence"/>
</dbReference>
<feature type="compositionally biased region" description="Basic residues" evidence="1">
    <location>
        <begin position="1"/>
        <end position="10"/>
    </location>
</feature>
<gene>
    <name evidence="2" type="primary">gb08535</name>
    <name evidence="2" type="ORF">PR202_gb08535</name>
</gene>
<keyword evidence="3" id="KW-1185">Reference proteome</keyword>
<organism evidence="2 3">
    <name type="scientific">Eleusine coracana subsp. coracana</name>
    <dbReference type="NCBI Taxonomy" id="191504"/>
    <lineage>
        <taxon>Eukaryota</taxon>
        <taxon>Viridiplantae</taxon>
        <taxon>Streptophyta</taxon>
        <taxon>Embryophyta</taxon>
        <taxon>Tracheophyta</taxon>
        <taxon>Spermatophyta</taxon>
        <taxon>Magnoliopsida</taxon>
        <taxon>Liliopsida</taxon>
        <taxon>Poales</taxon>
        <taxon>Poaceae</taxon>
        <taxon>PACMAD clade</taxon>
        <taxon>Chloridoideae</taxon>
        <taxon>Cynodonteae</taxon>
        <taxon>Eleusininae</taxon>
        <taxon>Eleusine</taxon>
    </lineage>
</organism>
<feature type="compositionally biased region" description="Basic and acidic residues" evidence="1">
    <location>
        <begin position="50"/>
        <end position="59"/>
    </location>
</feature>
<accession>A0AAV5EEY2</accession>
<sequence>MPGGGHRRPARQLPVLRVGAGQAPRQPRRRHVEPGQGGGQRRRQRRRRRDQRDGGDAGRHGGAATPRQDARRAEALREALLRHGARVRRRLRRDQRPQLHGGEADGRRRRVAGEPVRRRLRRGRAPTAGAGGEARRVRRADRGRVHGHHQPHPSMNKFFPPKIVPCSC</sequence>
<feature type="compositionally biased region" description="Basic and acidic residues" evidence="1">
    <location>
        <begin position="94"/>
        <end position="117"/>
    </location>
</feature>
<protein>
    <submittedName>
        <fullName evidence="2">Uncharacterized protein</fullName>
    </submittedName>
</protein>
<feature type="compositionally biased region" description="Basic residues" evidence="1">
    <location>
        <begin position="136"/>
        <end position="151"/>
    </location>
</feature>
<dbReference type="AlphaFoldDB" id="A0AAV5EEY2"/>
<feature type="compositionally biased region" description="Basic and acidic residues" evidence="1">
    <location>
        <begin position="68"/>
        <end position="81"/>
    </location>
</feature>